<dbReference type="RefSeq" id="WP_109061159.1">
    <property type="nucleotide sequence ID" value="NZ_QETA01000002.1"/>
</dbReference>
<evidence type="ECO:0000313" key="4">
    <source>
        <dbReference type="Proteomes" id="UP000245212"/>
    </source>
</evidence>
<protein>
    <submittedName>
        <fullName evidence="3">Alpha/beta hydrolase</fullName>
    </submittedName>
</protein>
<dbReference type="GO" id="GO:0016788">
    <property type="term" value="F:hydrolase activity, acting on ester bonds"/>
    <property type="evidence" value="ECO:0007669"/>
    <property type="project" value="TreeGrafter"/>
</dbReference>
<dbReference type="EMBL" id="QETA01000002">
    <property type="protein sequence ID" value="PWF23880.1"/>
    <property type="molecule type" value="Genomic_DNA"/>
</dbReference>
<comment type="similarity">
    <text evidence="1">Belongs to the esterase D family.</text>
</comment>
<dbReference type="Proteomes" id="UP000245212">
    <property type="component" value="Unassembled WGS sequence"/>
</dbReference>
<dbReference type="Pfam" id="PF00756">
    <property type="entry name" value="Esterase"/>
    <property type="match status" value="1"/>
</dbReference>
<dbReference type="PANTHER" id="PTHR40841">
    <property type="entry name" value="SIDEROPHORE TRIACETYLFUSARININE C ESTERASE"/>
    <property type="match status" value="1"/>
</dbReference>
<keyword evidence="4" id="KW-1185">Reference proteome</keyword>
<sequence>MSETQARTPFRDVQVWHEQAPDGIHAWEVRVGVPHAPPPPEGYPVLFMLDGNAVFDILAGQNVVPDVLVVGLGYQTTLTDPRVARAYDYTPALCSDRANFDPRIPERRAGGADLFLDWVLGTVRPRLARHFSVHAHRQGLYGHSYGGLFTLHALFDRPAAFDRHIAVSPSVWWNEQYILSRAAAFATRCLTPGGEATLPEGWGRQPHRLYLAAGGQEQWRPKPAEFVAGQMQARPEGIPTLPIICDMGQMLARVPGLAVDFRGFPECDHRAMLHASVPYALDCMLDW</sequence>
<evidence type="ECO:0000256" key="1">
    <source>
        <dbReference type="ARBA" id="ARBA00005622"/>
    </source>
</evidence>
<gene>
    <name evidence="3" type="ORF">DD235_05970</name>
</gene>
<dbReference type="AlphaFoldDB" id="A0A2V1K4S8"/>
<proteinExistence type="inferred from homology"/>
<dbReference type="PANTHER" id="PTHR40841:SF2">
    <property type="entry name" value="SIDEROPHORE-DEGRADING ESTERASE (EUROFUNG)"/>
    <property type="match status" value="1"/>
</dbReference>
<dbReference type="InterPro" id="IPR000801">
    <property type="entry name" value="Esterase-like"/>
</dbReference>
<dbReference type="InterPro" id="IPR052558">
    <property type="entry name" value="Siderophore_Hydrolase_D"/>
</dbReference>
<evidence type="ECO:0000256" key="2">
    <source>
        <dbReference type="ARBA" id="ARBA00022801"/>
    </source>
</evidence>
<keyword evidence="2 3" id="KW-0378">Hydrolase</keyword>
<dbReference type="InterPro" id="IPR029058">
    <property type="entry name" value="AB_hydrolase_fold"/>
</dbReference>
<reference evidence="4" key="1">
    <citation type="submission" date="2018-05" db="EMBL/GenBank/DDBJ databases">
        <authorList>
            <person name="Li Y."/>
        </authorList>
    </citation>
    <scope>NUCLEOTIDE SEQUENCE [LARGE SCALE GENOMIC DNA]</scope>
    <source>
        <strain evidence="4">3d-2-2</strain>
    </source>
</reference>
<name>A0A2V1K4S8_9BURK</name>
<evidence type="ECO:0000313" key="3">
    <source>
        <dbReference type="EMBL" id="PWF23880.1"/>
    </source>
</evidence>
<dbReference type="SUPFAM" id="SSF53474">
    <property type="entry name" value="alpha/beta-Hydrolases"/>
    <property type="match status" value="1"/>
</dbReference>
<accession>A0A2V1K4S8</accession>
<comment type="caution">
    <text evidence="3">The sequence shown here is derived from an EMBL/GenBank/DDBJ whole genome shotgun (WGS) entry which is preliminary data.</text>
</comment>
<dbReference type="Gene3D" id="3.40.50.1820">
    <property type="entry name" value="alpha/beta hydrolase"/>
    <property type="match status" value="1"/>
</dbReference>
<organism evidence="3 4">
    <name type="scientific">Corticimicrobacter populi</name>
    <dbReference type="NCBI Taxonomy" id="2175229"/>
    <lineage>
        <taxon>Bacteria</taxon>
        <taxon>Pseudomonadati</taxon>
        <taxon>Pseudomonadota</taxon>
        <taxon>Betaproteobacteria</taxon>
        <taxon>Burkholderiales</taxon>
        <taxon>Alcaligenaceae</taxon>
        <taxon>Corticimicrobacter</taxon>
    </lineage>
</organism>